<proteinExistence type="predicted"/>
<evidence type="ECO:0000256" key="1">
    <source>
        <dbReference type="SAM" id="MobiDB-lite"/>
    </source>
</evidence>
<dbReference type="EMBL" id="CP099468">
    <property type="protein sequence ID" value="USQ85122.1"/>
    <property type="molecule type" value="Genomic_DNA"/>
</dbReference>
<feature type="compositionally biased region" description="Low complexity" evidence="1">
    <location>
        <begin position="44"/>
        <end position="61"/>
    </location>
</feature>
<feature type="region of interest" description="Disordered" evidence="1">
    <location>
        <begin position="1"/>
        <end position="102"/>
    </location>
</feature>
<accession>A0ABY4Z9U1</accession>
<evidence type="ECO:0000313" key="2">
    <source>
        <dbReference type="EMBL" id="USQ85122.1"/>
    </source>
</evidence>
<protein>
    <submittedName>
        <fullName evidence="2">Uncharacterized protein</fullName>
    </submittedName>
</protein>
<keyword evidence="3" id="KW-1185">Reference proteome</keyword>
<reference evidence="2" key="1">
    <citation type="submission" date="2022-06" db="EMBL/GenBank/DDBJ databases">
        <title>Complete genome sequence of soil microorganisms Streptomyces sp. Qhu-M197 isolated from Alpine meadows habitats on the Tibetan Plateau.</title>
        <authorList>
            <person name="Zhang B."/>
            <person name="Xiang X."/>
            <person name="Fan J."/>
        </authorList>
    </citation>
    <scope>NUCLEOTIDE SEQUENCE</scope>
    <source>
        <strain evidence="2">Qhu-M197</strain>
    </source>
</reference>
<evidence type="ECO:0000313" key="3">
    <source>
        <dbReference type="Proteomes" id="UP001056374"/>
    </source>
</evidence>
<organism evidence="2 3">
    <name type="scientific">Streptomyces phaeoluteigriseus</name>
    <dbReference type="NCBI Taxonomy" id="114686"/>
    <lineage>
        <taxon>Bacteria</taxon>
        <taxon>Bacillati</taxon>
        <taxon>Actinomycetota</taxon>
        <taxon>Actinomycetes</taxon>
        <taxon>Kitasatosporales</taxon>
        <taxon>Streptomycetaceae</taxon>
        <taxon>Streptomyces</taxon>
        <taxon>Streptomyces aurantiacus group</taxon>
    </lineage>
</organism>
<dbReference type="Proteomes" id="UP001056374">
    <property type="component" value="Chromosome"/>
</dbReference>
<gene>
    <name evidence="2" type="ORF">NFX46_15800</name>
</gene>
<name>A0ABY4Z9U1_9ACTN</name>
<feature type="compositionally biased region" description="Basic and acidic residues" evidence="1">
    <location>
        <begin position="78"/>
        <end position="91"/>
    </location>
</feature>
<sequence length="295" mass="31295">MHAHEEPTKTAARPAPLPVPHPSAGHAARPGTAGLTPESAAALQRTAGNAAVARAVGQVRQPWQASGPAGTTVQRMPPKRDRDTAGLERGDSPPPRRATRGSTKVFDLDKPTLTFTSAYDGPASQRLDADQSIGFTQAAALHNPAGAPLSPASNYHFWQEVTDSNVQIIPARSTEGVPSERPWQQDGPYKPPYNNAVIVSDRNAITFNDDPGFSTTSKLTAGYWLASYSVSFRWKVARNTGAFNRGAPAWTSGVVTHTLTSDFDPESPDAPAPIRARAAGDRTWTVDLGATGDDA</sequence>
<dbReference type="RefSeq" id="WP_252549850.1">
    <property type="nucleotide sequence ID" value="NZ_CP099468.1"/>
</dbReference>